<sequence length="166" mass="18417">MTNWAEDYIMDMQQGDEPLEQYVEDFLSMLDQVRCSDSMINACFQMGLKDYRLFQILTPGVCHKSIADFLNYILDLSGSKFLVDVENSHSPPIRKHVLATSHHQPDSSACLSNESGPFIQILSSKSSVISPLSNSAVTSWPPGLYLMPWPPGPAMAFRTTCPAIAS</sequence>
<dbReference type="Proteomes" id="UP001558613">
    <property type="component" value="Unassembled WGS sequence"/>
</dbReference>
<accession>A0ABR3LT04</accession>
<evidence type="ECO:0008006" key="3">
    <source>
        <dbReference type="Google" id="ProtNLM"/>
    </source>
</evidence>
<organism evidence="1 2">
    <name type="scientific">Cirrhinus molitorella</name>
    <name type="common">mud carp</name>
    <dbReference type="NCBI Taxonomy" id="172907"/>
    <lineage>
        <taxon>Eukaryota</taxon>
        <taxon>Metazoa</taxon>
        <taxon>Chordata</taxon>
        <taxon>Craniata</taxon>
        <taxon>Vertebrata</taxon>
        <taxon>Euteleostomi</taxon>
        <taxon>Actinopterygii</taxon>
        <taxon>Neopterygii</taxon>
        <taxon>Teleostei</taxon>
        <taxon>Ostariophysi</taxon>
        <taxon>Cypriniformes</taxon>
        <taxon>Cyprinidae</taxon>
        <taxon>Labeoninae</taxon>
        <taxon>Labeonini</taxon>
        <taxon>Cirrhinus</taxon>
    </lineage>
</organism>
<gene>
    <name evidence="1" type="ORF">QQF64_013506</name>
</gene>
<comment type="caution">
    <text evidence="1">The sequence shown here is derived from an EMBL/GenBank/DDBJ whole genome shotgun (WGS) entry which is preliminary data.</text>
</comment>
<evidence type="ECO:0000313" key="2">
    <source>
        <dbReference type="Proteomes" id="UP001558613"/>
    </source>
</evidence>
<name>A0ABR3LT04_9TELE</name>
<reference evidence="1 2" key="1">
    <citation type="submission" date="2023-09" db="EMBL/GenBank/DDBJ databases">
        <authorList>
            <person name="Wang M."/>
        </authorList>
    </citation>
    <scope>NUCLEOTIDE SEQUENCE [LARGE SCALE GENOMIC DNA]</scope>
    <source>
        <strain evidence="1">GT-2023</strain>
        <tissue evidence="1">Liver</tissue>
    </source>
</reference>
<protein>
    <recommendedName>
        <fullName evidence="3">Retrotransposon gag domain-containing protein</fullName>
    </recommendedName>
</protein>
<keyword evidence="2" id="KW-1185">Reference proteome</keyword>
<proteinExistence type="predicted"/>
<evidence type="ECO:0000313" key="1">
    <source>
        <dbReference type="EMBL" id="KAL1255445.1"/>
    </source>
</evidence>
<dbReference type="EMBL" id="JAYMGO010000019">
    <property type="protein sequence ID" value="KAL1255445.1"/>
    <property type="molecule type" value="Genomic_DNA"/>
</dbReference>